<reference evidence="1" key="1">
    <citation type="submission" date="2021-05" db="EMBL/GenBank/DDBJ databases">
        <authorList>
            <person name="Alioto T."/>
            <person name="Alioto T."/>
            <person name="Gomez Garrido J."/>
        </authorList>
    </citation>
    <scope>NUCLEOTIDE SEQUENCE</scope>
</reference>
<dbReference type="EMBL" id="HBUE01022366">
    <property type="protein sequence ID" value="CAG6453193.1"/>
    <property type="molecule type" value="Transcribed_RNA"/>
</dbReference>
<dbReference type="EMBL" id="HBUE01173770">
    <property type="protein sequence ID" value="CAG6516663.1"/>
    <property type="molecule type" value="Transcribed_RNA"/>
</dbReference>
<sequence>MLSHASYQHCSSTRLAGLSLRQLYSSRVRFDCTSRQYVKTRKSTSLQANRSAKTGTGKTHFKLVVKLDTRIGTQMSIYTEQLLVVARSNTVNRLCYILRQTASQK</sequence>
<protein>
    <submittedName>
        <fullName evidence="1">(northern house mosquito) hypothetical protein</fullName>
    </submittedName>
</protein>
<proteinExistence type="predicted"/>
<accession>A0A8D8NK20</accession>
<organism evidence="1">
    <name type="scientific">Culex pipiens</name>
    <name type="common">House mosquito</name>
    <dbReference type="NCBI Taxonomy" id="7175"/>
    <lineage>
        <taxon>Eukaryota</taxon>
        <taxon>Metazoa</taxon>
        <taxon>Ecdysozoa</taxon>
        <taxon>Arthropoda</taxon>
        <taxon>Hexapoda</taxon>
        <taxon>Insecta</taxon>
        <taxon>Pterygota</taxon>
        <taxon>Neoptera</taxon>
        <taxon>Endopterygota</taxon>
        <taxon>Diptera</taxon>
        <taxon>Nematocera</taxon>
        <taxon>Culicoidea</taxon>
        <taxon>Culicidae</taxon>
        <taxon>Culicinae</taxon>
        <taxon>Culicini</taxon>
        <taxon>Culex</taxon>
        <taxon>Culex</taxon>
    </lineage>
</organism>
<name>A0A8D8NK20_CULPI</name>
<dbReference type="AlphaFoldDB" id="A0A8D8NK20"/>
<evidence type="ECO:0000313" key="1">
    <source>
        <dbReference type="EMBL" id="CAG6568162.1"/>
    </source>
</evidence>
<dbReference type="EMBL" id="HBUE01279240">
    <property type="protein sequence ID" value="CAG6568162.1"/>
    <property type="molecule type" value="Transcribed_RNA"/>
</dbReference>
<dbReference type="EMBL" id="HBUE01022363">
    <property type="protein sequence ID" value="CAG6453192.1"/>
    <property type="molecule type" value="Transcribed_RNA"/>
</dbReference>